<evidence type="ECO:0000259" key="1">
    <source>
        <dbReference type="Pfam" id="PF13460"/>
    </source>
</evidence>
<protein>
    <recommendedName>
        <fullName evidence="1">NAD(P)-binding domain-containing protein</fullName>
    </recommendedName>
</protein>
<dbReference type="OrthoDB" id="152510at2"/>
<dbReference type="PANTHER" id="PTHR47129">
    <property type="entry name" value="QUINONE OXIDOREDUCTASE 2"/>
    <property type="match status" value="1"/>
</dbReference>
<proteinExistence type="predicted"/>
<feature type="domain" description="NAD(P)-binding" evidence="1">
    <location>
        <begin position="8"/>
        <end position="161"/>
    </location>
</feature>
<accession>A0A0R1KLB1</accession>
<comment type="caution">
    <text evidence="2">The sequence shown here is derived from an EMBL/GenBank/DDBJ whole genome shotgun (WGS) entry which is preliminary data.</text>
</comment>
<dbReference type="Proteomes" id="UP000051515">
    <property type="component" value="Unassembled WGS sequence"/>
</dbReference>
<dbReference type="STRING" id="1423788.FC78_GL000742"/>
<name>A0A0R1KLB1_9LACO</name>
<organism evidence="2 3">
    <name type="scientific">Companilactobacillus bobalius DSM 19674</name>
    <dbReference type="NCBI Taxonomy" id="1423788"/>
    <lineage>
        <taxon>Bacteria</taxon>
        <taxon>Bacillati</taxon>
        <taxon>Bacillota</taxon>
        <taxon>Bacilli</taxon>
        <taxon>Lactobacillales</taxon>
        <taxon>Lactobacillaceae</taxon>
        <taxon>Companilactobacillus</taxon>
        <taxon>Companilactobacillus bobalius</taxon>
    </lineage>
</organism>
<dbReference type="InterPro" id="IPR016040">
    <property type="entry name" value="NAD(P)-bd_dom"/>
</dbReference>
<dbReference type="InterPro" id="IPR052718">
    <property type="entry name" value="NmrA-type_oxidoreductase"/>
</dbReference>
<dbReference type="RefSeq" id="WP_056955171.1">
    <property type="nucleotide sequence ID" value="NZ_AZDY01000042.1"/>
</dbReference>
<evidence type="ECO:0000313" key="2">
    <source>
        <dbReference type="EMBL" id="KRK81689.1"/>
    </source>
</evidence>
<keyword evidence="3" id="KW-1185">Reference proteome</keyword>
<reference evidence="2 3" key="1">
    <citation type="journal article" date="2015" name="Genome Announc.">
        <title>Expanding the biotechnology potential of lactobacilli through comparative genomics of 213 strains and associated genera.</title>
        <authorList>
            <person name="Sun Z."/>
            <person name="Harris H.M."/>
            <person name="McCann A."/>
            <person name="Guo C."/>
            <person name="Argimon S."/>
            <person name="Zhang W."/>
            <person name="Yang X."/>
            <person name="Jeffery I.B."/>
            <person name="Cooney J.C."/>
            <person name="Kagawa T.F."/>
            <person name="Liu W."/>
            <person name="Song Y."/>
            <person name="Salvetti E."/>
            <person name="Wrobel A."/>
            <person name="Rasinkangas P."/>
            <person name="Parkhill J."/>
            <person name="Rea M.C."/>
            <person name="O'Sullivan O."/>
            <person name="Ritari J."/>
            <person name="Douillard F.P."/>
            <person name="Paul Ross R."/>
            <person name="Yang R."/>
            <person name="Briner A.E."/>
            <person name="Felis G.E."/>
            <person name="de Vos W.M."/>
            <person name="Barrangou R."/>
            <person name="Klaenhammer T.R."/>
            <person name="Caufield P.W."/>
            <person name="Cui Y."/>
            <person name="Zhang H."/>
            <person name="O'Toole P.W."/>
        </authorList>
    </citation>
    <scope>NUCLEOTIDE SEQUENCE [LARGE SCALE GENOMIC DNA]</scope>
    <source>
        <strain evidence="2 3">DSM 19674</strain>
    </source>
</reference>
<dbReference type="EMBL" id="AZDY01000042">
    <property type="protein sequence ID" value="KRK81689.1"/>
    <property type="molecule type" value="Genomic_DNA"/>
</dbReference>
<dbReference type="Pfam" id="PF13460">
    <property type="entry name" value="NAD_binding_10"/>
    <property type="match status" value="1"/>
</dbReference>
<dbReference type="PANTHER" id="PTHR47129:SF1">
    <property type="entry name" value="NMRA-LIKE DOMAIN-CONTAINING PROTEIN"/>
    <property type="match status" value="1"/>
</dbReference>
<dbReference type="AlphaFoldDB" id="A0A0R1KLB1"/>
<sequence length="282" mass="30325">MTTYGVTGSTGHFGQNAIKELAKLVPAGNIIALARNTQKAEQIVPEGVEVRSGDYTDEKQLEESLKEIDRLLFISSQPGGPVARLTQHENIVKAAKNAGVGYVAYTSFPHADVSEAPLASDHKATEKLILEAGIDHSFLRNNWYLENEAATIKAAVSGQPFVYAAGDGKTGWALESEYSEAAAKVLASSTTKDVYEFAGTSRTYQDLADAIKGDFDVKSLSISDFQKALQDSGMDEGTAEVVTSIQDLIRQGNLDENSDDLPEVLGRELTPLAKALEIVSQK</sequence>
<dbReference type="Gene3D" id="3.90.25.10">
    <property type="entry name" value="UDP-galactose 4-epimerase, domain 1"/>
    <property type="match status" value="1"/>
</dbReference>
<dbReference type="Gene3D" id="3.40.50.720">
    <property type="entry name" value="NAD(P)-binding Rossmann-like Domain"/>
    <property type="match status" value="1"/>
</dbReference>
<dbReference type="SUPFAM" id="SSF51735">
    <property type="entry name" value="NAD(P)-binding Rossmann-fold domains"/>
    <property type="match status" value="1"/>
</dbReference>
<dbReference type="InterPro" id="IPR036291">
    <property type="entry name" value="NAD(P)-bd_dom_sf"/>
</dbReference>
<gene>
    <name evidence="2" type="ORF">FC78_GL000742</name>
</gene>
<evidence type="ECO:0000313" key="3">
    <source>
        <dbReference type="Proteomes" id="UP000051515"/>
    </source>
</evidence>
<dbReference type="PATRIC" id="fig|1423788.3.peg.756"/>